<dbReference type="SUPFAM" id="SSF50814">
    <property type="entry name" value="Lipocalins"/>
    <property type="match status" value="1"/>
</dbReference>
<evidence type="ECO:0000313" key="3">
    <source>
        <dbReference type="RefSeq" id="XP_025837541.1"/>
    </source>
</evidence>
<sequence>MFKQLFAIVFLTLISSSYSQYISPGQCEDRAGLTAVNNFKFARYAAMRRWFTVFTSNIQYLNFEGTSSLSSNLTSHQKYLSIKQWSKSDGVVTLASDNGKGIIDVKYDKAVDPVQFTILGFNYDLFTIDYNCENIDSERRKEILYVRSRTRAFSSESAAEVEKILEDNGLGDIEKTYVIQDAGTCLF</sequence>
<gene>
    <name evidence="3" type="primary">LOC112906805</name>
</gene>
<proteinExistence type="predicted"/>
<dbReference type="InParanoid" id="A0A7F5RNN2"/>
<organism evidence="2 3">
    <name type="scientific">Agrilus planipennis</name>
    <name type="common">Emerald ash borer</name>
    <name type="synonym">Agrilus marcopoli</name>
    <dbReference type="NCBI Taxonomy" id="224129"/>
    <lineage>
        <taxon>Eukaryota</taxon>
        <taxon>Metazoa</taxon>
        <taxon>Ecdysozoa</taxon>
        <taxon>Arthropoda</taxon>
        <taxon>Hexapoda</taxon>
        <taxon>Insecta</taxon>
        <taxon>Pterygota</taxon>
        <taxon>Neoptera</taxon>
        <taxon>Endopterygota</taxon>
        <taxon>Coleoptera</taxon>
        <taxon>Polyphaga</taxon>
        <taxon>Elateriformia</taxon>
        <taxon>Buprestoidea</taxon>
        <taxon>Buprestidae</taxon>
        <taxon>Agrilinae</taxon>
        <taxon>Agrilus</taxon>
    </lineage>
</organism>
<evidence type="ECO:0000313" key="2">
    <source>
        <dbReference type="Proteomes" id="UP000192223"/>
    </source>
</evidence>
<feature type="chain" id="PRO_5028997028" evidence="1">
    <location>
        <begin position="20"/>
        <end position="187"/>
    </location>
</feature>
<dbReference type="GeneID" id="112906805"/>
<dbReference type="InterPro" id="IPR012674">
    <property type="entry name" value="Calycin"/>
</dbReference>
<evidence type="ECO:0000256" key="1">
    <source>
        <dbReference type="SAM" id="SignalP"/>
    </source>
</evidence>
<dbReference type="AlphaFoldDB" id="A0A7F5RNN2"/>
<name>A0A7F5RNN2_AGRPL</name>
<feature type="signal peptide" evidence="1">
    <location>
        <begin position="1"/>
        <end position="19"/>
    </location>
</feature>
<keyword evidence="2" id="KW-1185">Reference proteome</keyword>
<dbReference type="KEGG" id="apln:112906805"/>
<dbReference type="Proteomes" id="UP000192223">
    <property type="component" value="Unplaced"/>
</dbReference>
<dbReference type="RefSeq" id="XP_025837541.1">
    <property type="nucleotide sequence ID" value="XM_025981756.1"/>
</dbReference>
<reference evidence="3" key="1">
    <citation type="submission" date="2025-08" db="UniProtKB">
        <authorList>
            <consortium name="RefSeq"/>
        </authorList>
    </citation>
    <scope>IDENTIFICATION</scope>
    <source>
        <tissue evidence="3">Entire body</tissue>
    </source>
</reference>
<keyword evidence="1" id="KW-0732">Signal</keyword>
<protein>
    <submittedName>
        <fullName evidence="3">Uncharacterized protein LOC112906805 isoform X1</fullName>
    </submittedName>
</protein>
<dbReference type="Gene3D" id="2.40.128.20">
    <property type="match status" value="1"/>
</dbReference>
<accession>A0A7F5RNN2</accession>